<proteinExistence type="predicted"/>
<dbReference type="SUPFAM" id="SSF55136">
    <property type="entry name" value="Probable bacterial effector-binding domain"/>
    <property type="match status" value="1"/>
</dbReference>
<evidence type="ECO:0000259" key="1">
    <source>
        <dbReference type="SMART" id="SM00871"/>
    </source>
</evidence>
<dbReference type="InterPro" id="IPR010499">
    <property type="entry name" value="AraC_E-bd"/>
</dbReference>
<evidence type="ECO:0000313" key="2">
    <source>
        <dbReference type="EMBL" id="GLQ74180.1"/>
    </source>
</evidence>
<comment type="caution">
    <text evidence="2">The sequence shown here is derived from an EMBL/GenBank/DDBJ whole genome shotgun (WGS) entry which is preliminary data.</text>
</comment>
<name>A0AAV5NUP8_9VIBR</name>
<dbReference type="AlphaFoldDB" id="A0AAV5NUP8"/>
<reference evidence="3" key="1">
    <citation type="journal article" date="2019" name="Int. J. Syst. Evol. Microbiol.">
        <title>The Global Catalogue of Microorganisms (GCM) 10K type strain sequencing project: providing services to taxonomists for standard genome sequencing and annotation.</title>
        <authorList>
            <consortium name="The Broad Institute Genomics Platform"/>
            <consortium name="The Broad Institute Genome Sequencing Center for Infectious Disease"/>
            <person name="Wu L."/>
            <person name="Ma J."/>
        </authorList>
    </citation>
    <scope>NUCLEOTIDE SEQUENCE [LARGE SCALE GENOMIC DNA]</scope>
    <source>
        <strain evidence="3">NBRC 15640</strain>
    </source>
</reference>
<dbReference type="PANTHER" id="PTHR36444:SF2">
    <property type="entry name" value="TRANSCRIPTIONAL REGULATOR PROTEIN YOBU-RELATED"/>
    <property type="match status" value="1"/>
</dbReference>
<dbReference type="InterPro" id="IPR029441">
    <property type="entry name" value="Cass2"/>
</dbReference>
<dbReference type="InterPro" id="IPR053182">
    <property type="entry name" value="YobU-like_regulator"/>
</dbReference>
<dbReference type="Pfam" id="PF14526">
    <property type="entry name" value="Cass2"/>
    <property type="match status" value="1"/>
</dbReference>
<dbReference type="Gene3D" id="3.20.80.10">
    <property type="entry name" value="Regulatory factor, effector binding domain"/>
    <property type="match status" value="1"/>
</dbReference>
<protein>
    <submittedName>
        <fullName evidence="2">Transcriptional regulator</fullName>
    </submittedName>
</protein>
<organism evidence="2 3">
    <name type="scientific">Vibrio penaeicida</name>
    <dbReference type="NCBI Taxonomy" id="104609"/>
    <lineage>
        <taxon>Bacteria</taxon>
        <taxon>Pseudomonadati</taxon>
        <taxon>Pseudomonadota</taxon>
        <taxon>Gammaproteobacteria</taxon>
        <taxon>Vibrionales</taxon>
        <taxon>Vibrionaceae</taxon>
        <taxon>Vibrio</taxon>
    </lineage>
</organism>
<feature type="domain" description="AraC effector-binding" evidence="1">
    <location>
        <begin position="1"/>
        <end position="153"/>
    </location>
</feature>
<dbReference type="EMBL" id="BSNX01000055">
    <property type="protein sequence ID" value="GLQ74180.1"/>
    <property type="molecule type" value="Genomic_DNA"/>
</dbReference>
<keyword evidence="3" id="KW-1185">Reference proteome</keyword>
<gene>
    <name evidence="2" type="ORF">GCM10007932_35410</name>
</gene>
<dbReference type="SMART" id="SM00871">
    <property type="entry name" value="AraC_E_bind"/>
    <property type="match status" value="1"/>
</dbReference>
<sequence length="156" mass="17896">MRMEKIEQFAVHGLTIRTNNHDEMKTSGLKIGALWQDFYVNIAPNLQTESEVFGIYHQYESDHLGEFDVTAGATHLQVQNKLSDQSTLEVSLVESGEYLVFSNRGSMPSMVVELWQQIWAFFSAEGCEYERAYCTDFEKYKSEDEVEIYIGVTPTT</sequence>
<dbReference type="PANTHER" id="PTHR36444">
    <property type="entry name" value="TRANSCRIPTIONAL REGULATOR PROTEIN YOBU-RELATED"/>
    <property type="match status" value="1"/>
</dbReference>
<dbReference type="RefSeq" id="WP_126608987.1">
    <property type="nucleotide sequence ID" value="NZ_AP025145.1"/>
</dbReference>
<dbReference type="Proteomes" id="UP001156690">
    <property type="component" value="Unassembled WGS sequence"/>
</dbReference>
<evidence type="ECO:0000313" key="3">
    <source>
        <dbReference type="Proteomes" id="UP001156690"/>
    </source>
</evidence>
<dbReference type="InterPro" id="IPR011256">
    <property type="entry name" value="Reg_factor_effector_dom_sf"/>
</dbReference>
<accession>A0AAV5NUP8</accession>